<feature type="transmembrane region" description="Helical" evidence="1">
    <location>
        <begin position="52"/>
        <end position="71"/>
    </location>
</feature>
<dbReference type="Proteomes" id="UP000283383">
    <property type="component" value="Unassembled WGS sequence"/>
</dbReference>
<dbReference type="STRING" id="62708.A0A420J443"/>
<dbReference type="EMBL" id="MCBQ01003417">
    <property type="protein sequence ID" value="RKF81577.1"/>
    <property type="molecule type" value="Genomic_DNA"/>
</dbReference>
<keyword evidence="1" id="KW-1133">Transmembrane helix</keyword>
<reference evidence="2 3" key="1">
    <citation type="journal article" date="2018" name="BMC Genomics">
        <title>Comparative genome analyses reveal sequence features reflecting distinct modes of host-adaptation between dicot and monocot powdery mildew.</title>
        <authorList>
            <person name="Wu Y."/>
            <person name="Ma X."/>
            <person name="Pan Z."/>
            <person name="Kale S.D."/>
            <person name="Song Y."/>
            <person name="King H."/>
            <person name="Zhang Q."/>
            <person name="Presley C."/>
            <person name="Deng X."/>
            <person name="Wei C.I."/>
            <person name="Xiao S."/>
        </authorList>
    </citation>
    <scope>NUCLEOTIDE SEQUENCE [LARGE SCALE GENOMIC DNA]</scope>
    <source>
        <strain evidence="2">UMSG3</strain>
    </source>
</reference>
<protein>
    <submittedName>
        <fullName evidence="2">Choline-ethanolamine transporter</fullName>
    </submittedName>
</protein>
<keyword evidence="1" id="KW-0472">Membrane</keyword>
<accession>A0A420J443</accession>
<evidence type="ECO:0000256" key="1">
    <source>
        <dbReference type="SAM" id="Phobius"/>
    </source>
</evidence>
<evidence type="ECO:0000313" key="2">
    <source>
        <dbReference type="EMBL" id="RKF81577.1"/>
    </source>
</evidence>
<proteinExistence type="predicted"/>
<name>A0A420J443_9PEZI</name>
<evidence type="ECO:0000313" key="3">
    <source>
        <dbReference type="Proteomes" id="UP000283383"/>
    </source>
</evidence>
<gene>
    <name evidence="2" type="ORF">GcM3_034017</name>
</gene>
<keyword evidence="1" id="KW-0812">Transmembrane</keyword>
<comment type="caution">
    <text evidence="2">The sequence shown here is derived from an EMBL/GenBank/DDBJ whole genome shotgun (WGS) entry which is preliminary data.</text>
</comment>
<organism evidence="2 3">
    <name type="scientific">Golovinomyces cichoracearum</name>
    <dbReference type="NCBI Taxonomy" id="62708"/>
    <lineage>
        <taxon>Eukaryota</taxon>
        <taxon>Fungi</taxon>
        <taxon>Dikarya</taxon>
        <taxon>Ascomycota</taxon>
        <taxon>Pezizomycotina</taxon>
        <taxon>Leotiomycetes</taxon>
        <taxon>Erysiphales</taxon>
        <taxon>Erysiphaceae</taxon>
        <taxon>Golovinomyces</taxon>
    </lineage>
</organism>
<dbReference type="AlphaFoldDB" id="A0A420J443"/>
<sequence>MADVETIGFSNNEEDRALEHLGYKPRESQPYYTTRKIFVVIRSQMPELKRSFGPWGMIGFSFSIVTWYVVLPEVVNHRKRLITWSALGGVLVTGVNAGGPPVSSLSFKYTDIKLTISGYDLGMGGGQYFLAMRGIFHGRDVFRVSSGWWSILMGLPSLR</sequence>
<keyword evidence="3" id="KW-1185">Reference proteome</keyword>